<gene>
    <name evidence="1" type="ORF">DH2020_015908</name>
</gene>
<accession>A0ABR0WWK0</accession>
<dbReference type="EMBL" id="JABTTQ020000008">
    <property type="protein sequence ID" value="KAK6150976.1"/>
    <property type="molecule type" value="Genomic_DNA"/>
</dbReference>
<dbReference type="Proteomes" id="UP001318860">
    <property type="component" value="Unassembled WGS sequence"/>
</dbReference>
<dbReference type="PANTHER" id="PTHR47481:SF30">
    <property type="entry name" value="CCHC-TYPE DOMAIN-CONTAINING PROTEIN"/>
    <property type="match status" value="1"/>
</dbReference>
<evidence type="ECO:0000313" key="2">
    <source>
        <dbReference type="Proteomes" id="UP001318860"/>
    </source>
</evidence>
<evidence type="ECO:0000313" key="1">
    <source>
        <dbReference type="EMBL" id="KAK6150976.1"/>
    </source>
</evidence>
<comment type="caution">
    <text evidence="1">The sequence shown here is derived from an EMBL/GenBank/DDBJ whole genome shotgun (WGS) entry which is preliminary data.</text>
</comment>
<proteinExistence type="predicted"/>
<dbReference type="PANTHER" id="PTHR47481">
    <property type="match status" value="1"/>
</dbReference>
<protein>
    <submittedName>
        <fullName evidence="1">Uncharacterized protein</fullName>
    </submittedName>
</protein>
<sequence length="364" mass="41193">MALNLPTFNTLNIRLDRSNYNFWRSQILATATAYGFEEFLFGSASSPSQFIVDDSSGKKATNPEYVIWLRKDKFLFSWMLNSISDSMLGYVNRCSTSCEIWNLLENLFRTQSQARVMHLKSLLQNLKKEDLSISEYILKMQSIADDIQAAGKTVDDDDLMIYILHGLGPEYESVVVNLTTRKDLTLSEMQYTLQTHEMRLQHMNSILPGSNNNTNISLNMAAKKSFPEFRTPRGGFNGRYRGRGRSFRGSRVICQICGRNNHTAAKCYKRFDVNFSGLEQTVPTPPTNPTSFHQAHLATMNYSAPTSPQISQSSSITPFTASDSAPPGFYNSPQAHPCTLQSFCQSVLSSSLHYFCCKHFFQFL</sequence>
<reference evidence="1 2" key="1">
    <citation type="journal article" date="2021" name="Comput. Struct. Biotechnol. J.">
        <title>De novo genome assembly of the potent medicinal plant Rehmannia glutinosa using nanopore technology.</title>
        <authorList>
            <person name="Ma L."/>
            <person name="Dong C."/>
            <person name="Song C."/>
            <person name="Wang X."/>
            <person name="Zheng X."/>
            <person name="Niu Y."/>
            <person name="Chen S."/>
            <person name="Feng W."/>
        </authorList>
    </citation>
    <scope>NUCLEOTIDE SEQUENCE [LARGE SCALE GENOMIC DNA]</scope>
    <source>
        <strain evidence="1">DH-2019</strain>
    </source>
</reference>
<keyword evidence="2" id="KW-1185">Reference proteome</keyword>
<dbReference type="Pfam" id="PF14223">
    <property type="entry name" value="Retrotran_gag_2"/>
    <property type="match status" value="1"/>
</dbReference>
<name>A0ABR0WWK0_REHGL</name>
<organism evidence="1 2">
    <name type="scientific">Rehmannia glutinosa</name>
    <name type="common">Chinese foxglove</name>
    <dbReference type="NCBI Taxonomy" id="99300"/>
    <lineage>
        <taxon>Eukaryota</taxon>
        <taxon>Viridiplantae</taxon>
        <taxon>Streptophyta</taxon>
        <taxon>Embryophyta</taxon>
        <taxon>Tracheophyta</taxon>
        <taxon>Spermatophyta</taxon>
        <taxon>Magnoliopsida</taxon>
        <taxon>eudicotyledons</taxon>
        <taxon>Gunneridae</taxon>
        <taxon>Pentapetalae</taxon>
        <taxon>asterids</taxon>
        <taxon>lamiids</taxon>
        <taxon>Lamiales</taxon>
        <taxon>Orobanchaceae</taxon>
        <taxon>Rehmannieae</taxon>
        <taxon>Rehmannia</taxon>
    </lineage>
</organism>